<keyword evidence="1" id="KW-0805">Transcription regulation</keyword>
<dbReference type="InterPro" id="IPR009057">
    <property type="entry name" value="Homeodomain-like_sf"/>
</dbReference>
<dbReference type="Proteomes" id="UP000516444">
    <property type="component" value="Chromosome"/>
</dbReference>
<accession>A0A7G1PC70</accession>
<evidence type="ECO:0000256" key="2">
    <source>
        <dbReference type="ARBA" id="ARBA00023163"/>
    </source>
</evidence>
<dbReference type="GO" id="GO:0043565">
    <property type="term" value="F:sequence-specific DNA binding"/>
    <property type="evidence" value="ECO:0007669"/>
    <property type="project" value="InterPro"/>
</dbReference>
<dbReference type="EMBL" id="AP023440">
    <property type="protein sequence ID" value="BCL32171.1"/>
    <property type="molecule type" value="Genomic_DNA"/>
</dbReference>
<dbReference type="RefSeq" id="WP_055511767.1">
    <property type="nucleotide sequence ID" value="NZ_AP023440.1"/>
</dbReference>
<evidence type="ECO:0000259" key="3">
    <source>
        <dbReference type="PROSITE" id="PS01124"/>
    </source>
</evidence>
<dbReference type="Gene3D" id="1.10.10.60">
    <property type="entry name" value="Homeodomain-like"/>
    <property type="match status" value="1"/>
</dbReference>
<organism evidence="4 5">
    <name type="scientific">Streptomyces aurantiacus</name>
    <dbReference type="NCBI Taxonomy" id="47760"/>
    <lineage>
        <taxon>Bacteria</taxon>
        <taxon>Bacillati</taxon>
        <taxon>Actinomycetota</taxon>
        <taxon>Actinomycetes</taxon>
        <taxon>Kitasatosporales</taxon>
        <taxon>Streptomycetaceae</taxon>
        <taxon>Streptomyces</taxon>
        <taxon>Streptomyces aurantiacus group</taxon>
    </lineage>
</organism>
<keyword evidence="5" id="KW-1185">Reference proteome</keyword>
<reference evidence="4 5" key="1">
    <citation type="journal article" date="2014" name="Int. J. Syst. Evol. Microbiol.">
        <title>Complete genome sequence of Corynebacterium casei LMG S-19264T (=DSM 44701T), isolated from a smear-ripened cheese.</title>
        <authorList>
            <consortium name="US DOE Joint Genome Institute (JGI-PGF)"/>
            <person name="Walter F."/>
            <person name="Albersmeier A."/>
            <person name="Kalinowski J."/>
            <person name="Ruckert C."/>
        </authorList>
    </citation>
    <scope>NUCLEOTIDE SEQUENCE [LARGE SCALE GENOMIC DNA]</scope>
    <source>
        <strain evidence="4 5">JCM 4677</strain>
    </source>
</reference>
<evidence type="ECO:0000313" key="5">
    <source>
        <dbReference type="Proteomes" id="UP000516444"/>
    </source>
</evidence>
<evidence type="ECO:0000313" key="4">
    <source>
        <dbReference type="EMBL" id="BCL32171.1"/>
    </source>
</evidence>
<proteinExistence type="predicted"/>
<dbReference type="Pfam" id="PF12833">
    <property type="entry name" value="HTH_18"/>
    <property type="match status" value="1"/>
</dbReference>
<sequence length="59" mass="6475">MSGIDLAEQLLEAGDLTVDDVTRRFGLGTAANFRTRFRKATGTSPSAYRTAFVRRLVTP</sequence>
<dbReference type="SUPFAM" id="SSF46689">
    <property type="entry name" value="Homeodomain-like"/>
    <property type="match status" value="1"/>
</dbReference>
<keyword evidence="2" id="KW-0804">Transcription</keyword>
<dbReference type="KEGG" id="sgm:GCM10017557_70300"/>
<dbReference type="AlphaFoldDB" id="A0A7G1PC70"/>
<dbReference type="GO" id="GO:0003700">
    <property type="term" value="F:DNA-binding transcription factor activity"/>
    <property type="evidence" value="ECO:0007669"/>
    <property type="project" value="InterPro"/>
</dbReference>
<name>A0A7G1PC70_9ACTN</name>
<feature type="domain" description="HTH araC/xylS-type" evidence="3">
    <location>
        <begin position="1"/>
        <end position="51"/>
    </location>
</feature>
<gene>
    <name evidence="4" type="ORF">GCM10017557_70300</name>
</gene>
<dbReference type="InterPro" id="IPR018060">
    <property type="entry name" value="HTH_AraC"/>
</dbReference>
<evidence type="ECO:0000256" key="1">
    <source>
        <dbReference type="ARBA" id="ARBA00023015"/>
    </source>
</evidence>
<dbReference type="OrthoDB" id="345413at2"/>
<protein>
    <recommendedName>
        <fullName evidence="3">HTH araC/xylS-type domain-containing protein</fullName>
    </recommendedName>
</protein>
<dbReference type="PROSITE" id="PS01124">
    <property type="entry name" value="HTH_ARAC_FAMILY_2"/>
    <property type="match status" value="1"/>
</dbReference>